<organism evidence="3 4">
    <name type="scientific">Yersinia ruckeri</name>
    <dbReference type="NCBI Taxonomy" id="29486"/>
    <lineage>
        <taxon>Bacteria</taxon>
        <taxon>Pseudomonadati</taxon>
        <taxon>Pseudomonadota</taxon>
        <taxon>Gammaproteobacteria</taxon>
        <taxon>Enterobacterales</taxon>
        <taxon>Yersiniaceae</taxon>
        <taxon>Yersinia</taxon>
    </lineage>
</organism>
<dbReference type="InterPro" id="IPR003061">
    <property type="entry name" value="Microcin"/>
</dbReference>
<keyword evidence="2" id="KW-1133">Transmembrane helix</keyword>
<feature type="transmembrane region" description="Helical" evidence="2">
    <location>
        <begin position="34"/>
        <end position="61"/>
    </location>
</feature>
<keyword evidence="4" id="KW-1185">Reference proteome</keyword>
<dbReference type="AlphaFoldDB" id="A0A380QPZ1"/>
<dbReference type="Pfam" id="PF03526">
    <property type="entry name" value="Microcin"/>
    <property type="match status" value="1"/>
</dbReference>
<dbReference type="EMBL" id="UHJG01000001">
    <property type="protein sequence ID" value="SUQ00653.1"/>
    <property type="molecule type" value="Genomic_DNA"/>
</dbReference>
<dbReference type="GO" id="GO:0015643">
    <property type="term" value="F:toxic substance binding"/>
    <property type="evidence" value="ECO:0007669"/>
    <property type="project" value="InterPro"/>
</dbReference>
<keyword evidence="2" id="KW-0472">Membrane</keyword>
<evidence type="ECO:0000313" key="3">
    <source>
        <dbReference type="EMBL" id="SUQ00653.1"/>
    </source>
</evidence>
<gene>
    <name evidence="3" type="ORF">NCTC10476_01956</name>
</gene>
<evidence type="ECO:0000256" key="2">
    <source>
        <dbReference type="SAM" id="Phobius"/>
    </source>
</evidence>
<accession>A0A380QPZ1</accession>
<keyword evidence="1" id="KW-0079">Bacteriocin immunity</keyword>
<dbReference type="RefSeq" id="WP_038251089.1">
    <property type="nucleotide sequence ID" value="NZ_CCYO01000011.1"/>
</dbReference>
<feature type="transmembrane region" description="Helical" evidence="2">
    <location>
        <begin position="6"/>
        <end position="22"/>
    </location>
</feature>
<dbReference type="GO" id="GO:0030153">
    <property type="term" value="P:bacteriocin immunity"/>
    <property type="evidence" value="ECO:0007669"/>
    <property type="project" value="UniProtKB-KW"/>
</dbReference>
<reference evidence="3 4" key="1">
    <citation type="submission" date="2018-06" db="EMBL/GenBank/DDBJ databases">
        <authorList>
            <consortium name="Pathogen Informatics"/>
            <person name="Doyle S."/>
        </authorList>
    </citation>
    <scope>NUCLEOTIDE SEQUENCE [LARGE SCALE GENOMIC DNA]</scope>
    <source>
        <strain evidence="3 4">NCTC10476</strain>
    </source>
</reference>
<evidence type="ECO:0000313" key="4">
    <source>
        <dbReference type="Proteomes" id="UP000255169"/>
    </source>
</evidence>
<proteinExistence type="predicted"/>
<dbReference type="OrthoDB" id="6961340at2"/>
<keyword evidence="2" id="KW-0812">Transmembrane</keyword>
<evidence type="ECO:0000256" key="1">
    <source>
        <dbReference type="ARBA" id="ARBA00023025"/>
    </source>
</evidence>
<dbReference type="Proteomes" id="UP000255169">
    <property type="component" value="Unassembled WGS sequence"/>
</dbReference>
<feature type="transmembrane region" description="Helical" evidence="2">
    <location>
        <begin position="81"/>
        <end position="105"/>
    </location>
</feature>
<name>A0A380QPZ1_YERRU</name>
<dbReference type="GeneID" id="66877929"/>
<sequence>MDKKYYINNVGWGVFFLCVFLWQSNTWLENNLILAWSILIISTLLYPFSKKLIEIIALIYTKKEFWHKGIFSEDIGKNGLYAIYYIFCFIFSIPLGVLCIIFLSIKKSPISR</sequence>
<protein>
    <submittedName>
        <fullName evidence="3">Colicin E1 (Microcin) immunity protein</fullName>
    </submittedName>
</protein>